<organism evidence="1 2">
    <name type="scientific">Cryptotermes secundus</name>
    <dbReference type="NCBI Taxonomy" id="105785"/>
    <lineage>
        <taxon>Eukaryota</taxon>
        <taxon>Metazoa</taxon>
        <taxon>Ecdysozoa</taxon>
        <taxon>Arthropoda</taxon>
        <taxon>Hexapoda</taxon>
        <taxon>Insecta</taxon>
        <taxon>Pterygota</taxon>
        <taxon>Neoptera</taxon>
        <taxon>Polyneoptera</taxon>
        <taxon>Dictyoptera</taxon>
        <taxon>Blattodea</taxon>
        <taxon>Blattoidea</taxon>
        <taxon>Termitoidae</taxon>
        <taxon>Kalotermitidae</taxon>
        <taxon>Cryptotermitinae</taxon>
        <taxon>Cryptotermes</taxon>
    </lineage>
</organism>
<dbReference type="InterPro" id="IPR031643">
    <property type="entry name" value="DUF4708"/>
</dbReference>
<dbReference type="AlphaFoldDB" id="A0A2J7R799"/>
<dbReference type="PANTHER" id="PTHR28495:SF1">
    <property type="entry name" value="GENE, 17266-RELATED"/>
    <property type="match status" value="1"/>
</dbReference>
<accession>A0A2J7R799</accession>
<dbReference type="InParanoid" id="A0A2J7R799"/>
<evidence type="ECO:0000313" key="2">
    <source>
        <dbReference type="Proteomes" id="UP000235965"/>
    </source>
</evidence>
<dbReference type="STRING" id="105785.A0A2J7R799"/>
<proteinExistence type="predicted"/>
<comment type="caution">
    <text evidence="1">The sequence shown here is derived from an EMBL/GenBank/DDBJ whole genome shotgun (WGS) entry which is preliminary data.</text>
</comment>
<dbReference type="PANTHER" id="PTHR28495">
    <property type="entry name" value="HYPOTHETICAL PROTEIN LOC100359752"/>
    <property type="match status" value="1"/>
</dbReference>
<evidence type="ECO:0000313" key="1">
    <source>
        <dbReference type="EMBL" id="PNF36711.1"/>
    </source>
</evidence>
<keyword evidence="2" id="KW-1185">Reference proteome</keyword>
<dbReference type="OrthoDB" id="6285995at2759"/>
<name>A0A2J7R799_9NEOP</name>
<sequence length="238" mass="25729">MDNMGVLQVFLADIATKLPAMCGQPLGTESHVLYAVPRLYHSSESLEYANLSALSEHLPARKSEVLSSISKAEILSSESFAVDSLGSSCNFLARCQSQTEVLSSESCAAAGAMGSEVDILKGQKKLCPVFKPRTCPPVSYVMPESRGPSPHGTFQSLSCGDLDSVTLPSKVEGGKKPRSRPQVQPDVDVEALARNRDLSRVNAVTLVSWLRAKNVPCKVKDRKSVLIEKVMIQLNLQL</sequence>
<gene>
    <name evidence="1" type="ORF">B7P43_G13338</name>
</gene>
<reference evidence="1 2" key="1">
    <citation type="submission" date="2017-12" db="EMBL/GenBank/DDBJ databases">
        <title>Hemimetabolous genomes reveal molecular basis of termite eusociality.</title>
        <authorList>
            <person name="Harrison M.C."/>
            <person name="Jongepier E."/>
            <person name="Robertson H.M."/>
            <person name="Arning N."/>
            <person name="Bitard-Feildel T."/>
            <person name="Chao H."/>
            <person name="Childers C.P."/>
            <person name="Dinh H."/>
            <person name="Doddapaneni H."/>
            <person name="Dugan S."/>
            <person name="Gowin J."/>
            <person name="Greiner C."/>
            <person name="Han Y."/>
            <person name="Hu H."/>
            <person name="Hughes D.S.T."/>
            <person name="Huylmans A.-K."/>
            <person name="Kemena C."/>
            <person name="Kremer L.P.M."/>
            <person name="Lee S.L."/>
            <person name="Lopez-Ezquerra A."/>
            <person name="Mallet L."/>
            <person name="Monroy-Kuhn J.M."/>
            <person name="Moser A."/>
            <person name="Murali S.C."/>
            <person name="Muzny D.M."/>
            <person name="Otani S."/>
            <person name="Piulachs M.-D."/>
            <person name="Poelchau M."/>
            <person name="Qu J."/>
            <person name="Schaub F."/>
            <person name="Wada-Katsumata A."/>
            <person name="Worley K.C."/>
            <person name="Xie Q."/>
            <person name="Ylla G."/>
            <person name="Poulsen M."/>
            <person name="Gibbs R.A."/>
            <person name="Schal C."/>
            <person name="Richards S."/>
            <person name="Belles X."/>
            <person name="Korb J."/>
            <person name="Bornberg-Bauer E."/>
        </authorList>
    </citation>
    <scope>NUCLEOTIDE SEQUENCE [LARGE SCALE GENOMIC DNA]</scope>
    <source>
        <tissue evidence="1">Whole body</tissue>
    </source>
</reference>
<protein>
    <submittedName>
        <fullName evidence="1">Uncharacterized protein</fullName>
    </submittedName>
</protein>
<dbReference type="Proteomes" id="UP000235965">
    <property type="component" value="Unassembled WGS sequence"/>
</dbReference>
<dbReference type="EMBL" id="NEVH01006738">
    <property type="protein sequence ID" value="PNF36711.1"/>
    <property type="molecule type" value="Genomic_DNA"/>
</dbReference>